<dbReference type="Proteomes" id="UP001530293">
    <property type="component" value="Unassembled WGS sequence"/>
</dbReference>
<gene>
    <name evidence="2" type="ORF">ACHAWU_009303</name>
</gene>
<dbReference type="AlphaFoldDB" id="A0ABD3MKC0"/>
<accession>A0ABD3MKC0</accession>
<keyword evidence="1" id="KW-0812">Transmembrane</keyword>
<keyword evidence="1" id="KW-0472">Membrane</keyword>
<comment type="caution">
    <text evidence="2">The sequence shown here is derived from an EMBL/GenBank/DDBJ whole genome shotgun (WGS) entry which is preliminary data.</text>
</comment>
<keyword evidence="3" id="KW-1185">Reference proteome</keyword>
<feature type="transmembrane region" description="Helical" evidence="1">
    <location>
        <begin position="225"/>
        <end position="247"/>
    </location>
</feature>
<evidence type="ECO:0000256" key="1">
    <source>
        <dbReference type="SAM" id="Phobius"/>
    </source>
</evidence>
<organism evidence="2 3">
    <name type="scientific">Discostella pseudostelligera</name>
    <dbReference type="NCBI Taxonomy" id="259834"/>
    <lineage>
        <taxon>Eukaryota</taxon>
        <taxon>Sar</taxon>
        <taxon>Stramenopiles</taxon>
        <taxon>Ochrophyta</taxon>
        <taxon>Bacillariophyta</taxon>
        <taxon>Coscinodiscophyceae</taxon>
        <taxon>Thalassiosirophycidae</taxon>
        <taxon>Stephanodiscales</taxon>
        <taxon>Stephanodiscaceae</taxon>
        <taxon>Discostella</taxon>
    </lineage>
</organism>
<evidence type="ECO:0000313" key="2">
    <source>
        <dbReference type="EMBL" id="KAL3760980.1"/>
    </source>
</evidence>
<name>A0ABD3MKC0_9STRA</name>
<reference evidence="2 3" key="1">
    <citation type="submission" date="2024-10" db="EMBL/GenBank/DDBJ databases">
        <title>Updated reference genomes for cyclostephanoid diatoms.</title>
        <authorList>
            <person name="Roberts W.R."/>
            <person name="Alverson A.J."/>
        </authorList>
    </citation>
    <scope>NUCLEOTIDE SEQUENCE [LARGE SCALE GENOMIC DNA]</scope>
    <source>
        <strain evidence="2 3">AJA232-27</strain>
    </source>
</reference>
<proteinExistence type="predicted"/>
<protein>
    <submittedName>
        <fullName evidence="2">Uncharacterized protein</fullName>
    </submittedName>
</protein>
<feature type="transmembrane region" description="Helical" evidence="1">
    <location>
        <begin position="143"/>
        <end position="162"/>
    </location>
</feature>
<keyword evidence="1" id="KW-1133">Transmembrane helix</keyword>
<evidence type="ECO:0000313" key="3">
    <source>
        <dbReference type="Proteomes" id="UP001530293"/>
    </source>
</evidence>
<dbReference type="EMBL" id="JALLBG020000167">
    <property type="protein sequence ID" value="KAL3760980.1"/>
    <property type="molecule type" value="Genomic_DNA"/>
</dbReference>
<sequence length="283" mass="31582">MSRCYHTPNPKIISLPPPSNTLSSSSLFGIHQNRNNRHNLQRGSELFSTSGGGDDNNGKAVDAQIVANGGATSTTTTPTSTSFLRAVDNFGMKLKPWALSAYQRSLTYSNNAKSLNDDQTTIVGGEEEKQQRMKRSSNNFKSILCRIQSNILWVLYILYRGYRGFFVILPAVFREVYAQLNESDLVVDVYGDEEIEEREYAVNKNANAPSQNEQIQQPMKLRTRITISILSGILTLSYVVSGALRVLGKFIKTFTNTTSFESSFEAAAEEVIDNENKLRSKLK</sequence>